<evidence type="ECO:0000256" key="1">
    <source>
        <dbReference type="SAM" id="MobiDB-lite"/>
    </source>
</evidence>
<reference evidence="2" key="2">
    <citation type="submission" date="2022-01" db="EMBL/GenBank/DDBJ databases">
        <authorList>
            <person name="Yamashiro T."/>
            <person name="Shiraishi A."/>
            <person name="Satake H."/>
            <person name="Nakayama K."/>
        </authorList>
    </citation>
    <scope>NUCLEOTIDE SEQUENCE</scope>
</reference>
<name>A0ABQ5HTZ0_9ASTR</name>
<dbReference type="EMBL" id="BQNB010020007">
    <property type="protein sequence ID" value="GJT91318.1"/>
    <property type="molecule type" value="Genomic_DNA"/>
</dbReference>
<gene>
    <name evidence="2" type="ORF">Tco_1080163</name>
</gene>
<feature type="compositionally biased region" description="Basic and acidic residues" evidence="1">
    <location>
        <begin position="256"/>
        <end position="266"/>
    </location>
</feature>
<organism evidence="2 3">
    <name type="scientific">Tanacetum coccineum</name>
    <dbReference type="NCBI Taxonomy" id="301880"/>
    <lineage>
        <taxon>Eukaryota</taxon>
        <taxon>Viridiplantae</taxon>
        <taxon>Streptophyta</taxon>
        <taxon>Embryophyta</taxon>
        <taxon>Tracheophyta</taxon>
        <taxon>Spermatophyta</taxon>
        <taxon>Magnoliopsida</taxon>
        <taxon>eudicotyledons</taxon>
        <taxon>Gunneridae</taxon>
        <taxon>Pentapetalae</taxon>
        <taxon>asterids</taxon>
        <taxon>campanulids</taxon>
        <taxon>Asterales</taxon>
        <taxon>Asteraceae</taxon>
        <taxon>Asteroideae</taxon>
        <taxon>Anthemideae</taxon>
        <taxon>Anthemidinae</taxon>
        <taxon>Tanacetum</taxon>
    </lineage>
</organism>
<comment type="caution">
    <text evidence="2">The sequence shown here is derived from an EMBL/GenBank/DDBJ whole genome shotgun (WGS) entry which is preliminary data.</text>
</comment>
<accession>A0ABQ5HTZ0</accession>
<proteinExistence type="predicted"/>
<feature type="region of interest" description="Disordered" evidence="1">
    <location>
        <begin position="246"/>
        <end position="304"/>
    </location>
</feature>
<feature type="compositionally biased region" description="Basic and acidic residues" evidence="1">
    <location>
        <begin position="284"/>
        <end position="296"/>
    </location>
</feature>
<sequence>MDLSEDEPKGDDDAAIFRVFVYNKYKKPLKFTHLSPIFTTSSLKYIQCLLNEPPTNELTDFLSNPVYTNAYITSGVANPERNLKVTSYISGASEVPFGTHVDVQATNIVLQEMFLDEAGHHISSPPANIQLEALTSIDISKAIGTVVHAKFLTEIKKLLPTHVPKVLANDVKPRLKNSVLEVMQNNQISLFTKPSTSADDLSKMDLKLKLLNRIHLNKTHPTNQNLYDTLYESIILDQEALYAQDTEPSFHKRSHDHQDLPTDCEGKKKKKRRNDAGQSSFKSSRKDKSPMVHDQEDTPADQPQDQENLYVQEHPNAGWFTKKSRSVDAAKRRTTWLDLLLKYDIDQNENHILGPSTVAIAKKLKELIQKDELIIADFDGARLEKLKQQYKNDVELEYLID</sequence>
<evidence type="ECO:0000313" key="3">
    <source>
        <dbReference type="Proteomes" id="UP001151760"/>
    </source>
</evidence>
<dbReference type="Proteomes" id="UP001151760">
    <property type="component" value="Unassembled WGS sequence"/>
</dbReference>
<reference evidence="2" key="1">
    <citation type="journal article" date="2022" name="Int. J. Mol. Sci.">
        <title>Draft Genome of Tanacetum Coccineum: Genomic Comparison of Closely Related Tanacetum-Family Plants.</title>
        <authorList>
            <person name="Yamashiro T."/>
            <person name="Shiraishi A."/>
            <person name="Nakayama K."/>
            <person name="Satake H."/>
        </authorList>
    </citation>
    <scope>NUCLEOTIDE SEQUENCE</scope>
</reference>
<keyword evidence="3" id="KW-1185">Reference proteome</keyword>
<evidence type="ECO:0000313" key="2">
    <source>
        <dbReference type="EMBL" id="GJT91318.1"/>
    </source>
</evidence>
<protein>
    <submittedName>
        <fullName evidence="2">Uncharacterized protein</fullName>
    </submittedName>
</protein>